<dbReference type="PROSITE" id="PS52019">
    <property type="entry name" value="PKS_MFAS_DH"/>
    <property type="match status" value="1"/>
</dbReference>
<feature type="active site" description="Proton donor; for dehydratase activity" evidence="3">
    <location>
        <position position="206"/>
    </location>
</feature>
<dbReference type="InterPro" id="IPR020807">
    <property type="entry name" value="PKS_DH"/>
</dbReference>
<dbReference type="SMART" id="SM00822">
    <property type="entry name" value="PKS_KR"/>
    <property type="match status" value="1"/>
</dbReference>
<dbReference type="InterPro" id="IPR050091">
    <property type="entry name" value="PKS_NRPS_Biosynth_Enz"/>
</dbReference>
<dbReference type="GO" id="GO:0016874">
    <property type="term" value="F:ligase activity"/>
    <property type="evidence" value="ECO:0007669"/>
    <property type="project" value="UniProtKB-KW"/>
</dbReference>
<dbReference type="InterPro" id="IPR042104">
    <property type="entry name" value="PKS_dehydratase_sf"/>
</dbReference>
<dbReference type="Gene3D" id="3.10.129.110">
    <property type="entry name" value="Polyketide synthase dehydratase"/>
    <property type="match status" value="1"/>
</dbReference>
<keyword evidence="1" id="KW-0808">Transferase</keyword>
<dbReference type="Proteomes" id="UP001382904">
    <property type="component" value="Unassembled WGS sequence"/>
</dbReference>
<dbReference type="SUPFAM" id="SSF51735">
    <property type="entry name" value="NAD(P)-binding Rossmann-fold domains"/>
    <property type="match status" value="2"/>
</dbReference>
<evidence type="ECO:0000259" key="4">
    <source>
        <dbReference type="PROSITE" id="PS52019"/>
    </source>
</evidence>
<organism evidence="5 6">
    <name type="scientific">Streptomyces caledonius</name>
    <dbReference type="NCBI Taxonomy" id="3134107"/>
    <lineage>
        <taxon>Bacteria</taxon>
        <taxon>Bacillati</taxon>
        <taxon>Actinomycetota</taxon>
        <taxon>Actinomycetes</taxon>
        <taxon>Kitasatosporales</taxon>
        <taxon>Streptomycetaceae</taxon>
        <taxon>Streptomyces</taxon>
    </lineage>
</organism>
<dbReference type="Pfam" id="PF22953">
    <property type="entry name" value="SpnB_Rossmann"/>
    <property type="match status" value="1"/>
</dbReference>
<dbReference type="SMART" id="SM00826">
    <property type="entry name" value="PKS_DH"/>
    <property type="match status" value="1"/>
</dbReference>
<keyword evidence="5" id="KW-0436">Ligase</keyword>
<dbReference type="Pfam" id="PF08659">
    <property type="entry name" value="KR"/>
    <property type="match status" value="1"/>
</dbReference>
<proteinExistence type="predicted"/>
<dbReference type="InterPro" id="IPR049900">
    <property type="entry name" value="PKS_mFAS_DH"/>
</dbReference>
<feature type="region of interest" description="N-terminal hotdog fold" evidence="3">
    <location>
        <begin position="5"/>
        <end position="131"/>
    </location>
</feature>
<dbReference type="CDD" id="cd08956">
    <property type="entry name" value="KR_3_FAS_SDR_x"/>
    <property type="match status" value="1"/>
</dbReference>
<dbReference type="InterPro" id="IPR013968">
    <property type="entry name" value="PKS_KR"/>
</dbReference>
<evidence type="ECO:0000256" key="3">
    <source>
        <dbReference type="PROSITE-ProRule" id="PRU01363"/>
    </source>
</evidence>
<sequence>MAADHPLLRAVVAVPGSGGVLLTGRLSAADTPWLLDHVVLGRVLLPGTAFVEMALRAGLEVGCDAVAELTLEAPLVLPEEGQVAVQVAVDAPDDSGRRAVAVYSRSGAEESAEEDWIRHAGGFLTAEAPDDAARYDFTVWPPADADRLELGDAYETLAAQGFDYGPSFQGLRAVWRRGAEIFAEVAAPEEAALDTAPFGLHPALLDAALHAQLLDSADADTEGASVGVPLLPFLWSGVRLSSRGAGELRVRMVPAGAGSVALAIADRFGDPVATVDSLLAMPVTAGQLGGGPADSLFRLRWDAAPTPAPGPARTARDALDAAAVALVGSDGSALHTALGGQVPVHAELADLGRAVAAGAPAPRHVLLTLPARQPDSGTEATPSAPAEARAVTVRLLAALSAWLADPGFAESRLVVLTTHAVDLGDGTPVDLSTAPVWGAVRSAQAENPGRFVLLDLDGEHASLRAVPDALATGEPEIAVRRGEAFVPRLAAATVAAVPGAGSWDAAGTVLVTGGTGGLGALLARHLVEAHGVRRLLLTSRRGPEAAGAHDLRERLTALGAHVDIAACDVGDRQSVAGLLAAVPGAHPLTAVVHAAGVVDNGVVASLTPAQVDAVMRPKADGAWHLHELTRESGLSAFVLFSSAAGLVLGAGQANYAAANVFLDALAAHRRAEGLPAISLAWGAWSQDGGMAGLLDDTGLRRLDRLGLPPMSSEDGLALFDAALPAGIADVADSAPGTPVRVPACWCR</sequence>
<reference evidence="5 6" key="1">
    <citation type="submission" date="2024-03" db="EMBL/GenBank/DDBJ databases">
        <title>Novel Streptomyces species of biotechnological and ecological value are a feature of Machair soil.</title>
        <authorList>
            <person name="Prole J.R."/>
            <person name="Goodfellow M."/>
            <person name="Allenby N."/>
            <person name="Ward A.C."/>
        </authorList>
    </citation>
    <scope>NUCLEOTIDE SEQUENCE [LARGE SCALE GENOMIC DNA]</scope>
    <source>
        <strain evidence="5 6">MS1.HAVA.3</strain>
    </source>
</reference>
<dbReference type="PANTHER" id="PTHR43775">
    <property type="entry name" value="FATTY ACID SYNTHASE"/>
    <property type="match status" value="1"/>
</dbReference>
<gene>
    <name evidence="5" type="ORF">WKI68_11970</name>
</gene>
<dbReference type="InterPro" id="IPR055123">
    <property type="entry name" value="SpnB-like_Rossmann"/>
</dbReference>
<feature type="region of interest" description="C-terminal hotdog fold" evidence="3">
    <location>
        <begin position="145"/>
        <end position="289"/>
    </location>
</feature>
<dbReference type="EMBL" id="JBBKAM010000002">
    <property type="protein sequence ID" value="MEJ8641988.1"/>
    <property type="molecule type" value="Genomic_DNA"/>
</dbReference>
<comment type="caution">
    <text evidence="5">The sequence shown here is derived from an EMBL/GenBank/DDBJ whole genome shotgun (WGS) entry which is preliminary data.</text>
</comment>
<evidence type="ECO:0000256" key="2">
    <source>
        <dbReference type="ARBA" id="ARBA00023268"/>
    </source>
</evidence>
<evidence type="ECO:0000313" key="5">
    <source>
        <dbReference type="EMBL" id="MEJ8641988.1"/>
    </source>
</evidence>
<dbReference type="InterPro" id="IPR049551">
    <property type="entry name" value="PKS_DH_C"/>
</dbReference>
<dbReference type="Pfam" id="PF21089">
    <property type="entry name" value="PKS_DH_N"/>
    <property type="match status" value="1"/>
</dbReference>
<dbReference type="Pfam" id="PF14765">
    <property type="entry name" value="PS-DH"/>
    <property type="match status" value="1"/>
</dbReference>
<dbReference type="PANTHER" id="PTHR43775:SF51">
    <property type="entry name" value="INACTIVE PHENOLPHTHIOCEROL SYNTHESIS POLYKETIDE SYNTHASE TYPE I PKS1-RELATED"/>
    <property type="match status" value="1"/>
</dbReference>
<protein>
    <submittedName>
        <fullName evidence="5">Type I polyketide synthase</fullName>
        <ecNumber evidence="5">6.4.-.-</ecNumber>
    </submittedName>
</protein>
<accession>A0ABU8U296</accession>
<feature type="domain" description="PKS/mFAS DH" evidence="4">
    <location>
        <begin position="5"/>
        <end position="289"/>
    </location>
</feature>
<name>A0ABU8U296_9ACTN</name>
<evidence type="ECO:0000256" key="1">
    <source>
        <dbReference type="ARBA" id="ARBA00022679"/>
    </source>
</evidence>
<evidence type="ECO:0000313" key="6">
    <source>
        <dbReference type="Proteomes" id="UP001382904"/>
    </source>
</evidence>
<dbReference type="InterPro" id="IPR057326">
    <property type="entry name" value="KR_dom"/>
</dbReference>
<keyword evidence="2" id="KW-0511">Multifunctional enzyme</keyword>
<dbReference type="EC" id="6.4.-.-" evidence="5"/>
<dbReference type="Gene3D" id="3.40.50.720">
    <property type="entry name" value="NAD(P)-binding Rossmann-like Domain"/>
    <property type="match status" value="1"/>
</dbReference>
<feature type="active site" description="Proton acceptor; for dehydratase activity" evidence="3">
    <location>
        <position position="37"/>
    </location>
</feature>
<dbReference type="InterPro" id="IPR036291">
    <property type="entry name" value="NAD(P)-bd_dom_sf"/>
</dbReference>
<dbReference type="InterPro" id="IPR049552">
    <property type="entry name" value="PKS_DH_N"/>
</dbReference>
<keyword evidence="6" id="KW-1185">Reference proteome</keyword>